<reference evidence="2 3" key="1">
    <citation type="submission" date="2024-09" db="EMBL/GenBank/DDBJ databases">
        <authorList>
            <person name="Sun Q."/>
            <person name="Mori K."/>
        </authorList>
    </citation>
    <scope>NUCLEOTIDE SEQUENCE [LARGE SCALE GENOMIC DNA]</scope>
    <source>
        <strain evidence="2 3">CECT 8286</strain>
    </source>
</reference>
<sequence>MKQLILTLAFIVSAVTPTFAHYLWIETNAEGKTGKEQEVNVFYGEYTYGVTEQVSGEAFPKVKDFTLWVIDATGKKTQLSVIAKTDRYVAKFTPATNGTYTIVLDNNKIDVIDYTKYDFGIFKTHYNASAIVQVGKKATNTNNSNDTGISVIEVANNTEDVKLQILFKGEPLKDQQADIYVADNWSKKLTTDSEGYITFKRPWQTKYIIETTTKEEIPGKYNGKDYQFIWHCATYCIQ</sequence>
<proteinExistence type="predicted"/>
<feature type="signal peptide" evidence="1">
    <location>
        <begin position="1"/>
        <end position="20"/>
    </location>
</feature>
<evidence type="ECO:0000313" key="2">
    <source>
        <dbReference type="EMBL" id="MFB9054904.1"/>
    </source>
</evidence>
<dbReference type="EMBL" id="JBHMEZ010000032">
    <property type="protein sequence ID" value="MFB9054904.1"/>
    <property type="molecule type" value="Genomic_DNA"/>
</dbReference>
<evidence type="ECO:0000313" key="3">
    <source>
        <dbReference type="Proteomes" id="UP001589605"/>
    </source>
</evidence>
<organism evidence="2 3">
    <name type="scientific">Formosa undariae</name>
    <dbReference type="NCBI Taxonomy" id="1325436"/>
    <lineage>
        <taxon>Bacteria</taxon>
        <taxon>Pseudomonadati</taxon>
        <taxon>Bacteroidota</taxon>
        <taxon>Flavobacteriia</taxon>
        <taxon>Flavobacteriales</taxon>
        <taxon>Flavobacteriaceae</taxon>
        <taxon>Formosa</taxon>
    </lineage>
</organism>
<evidence type="ECO:0000256" key="1">
    <source>
        <dbReference type="SAM" id="SignalP"/>
    </source>
</evidence>
<dbReference type="Pfam" id="PF10670">
    <property type="entry name" value="DUF4198"/>
    <property type="match status" value="1"/>
</dbReference>
<keyword evidence="3" id="KW-1185">Reference proteome</keyword>
<dbReference type="RefSeq" id="WP_382384540.1">
    <property type="nucleotide sequence ID" value="NZ_JBHMEZ010000032.1"/>
</dbReference>
<accession>A0ABV5F6A5</accession>
<gene>
    <name evidence="2" type="ORF">ACFFVB_17605</name>
</gene>
<feature type="chain" id="PRO_5045494326" evidence="1">
    <location>
        <begin position="21"/>
        <end position="238"/>
    </location>
</feature>
<dbReference type="Proteomes" id="UP001589605">
    <property type="component" value="Unassembled WGS sequence"/>
</dbReference>
<keyword evidence="1" id="KW-0732">Signal</keyword>
<protein>
    <submittedName>
        <fullName evidence="2">DUF4198 domain-containing protein</fullName>
    </submittedName>
</protein>
<name>A0ABV5F6A5_9FLAO</name>
<dbReference type="InterPro" id="IPR019613">
    <property type="entry name" value="DUF4198"/>
</dbReference>
<comment type="caution">
    <text evidence="2">The sequence shown here is derived from an EMBL/GenBank/DDBJ whole genome shotgun (WGS) entry which is preliminary data.</text>
</comment>